<keyword evidence="4" id="KW-1185">Reference proteome</keyword>
<name>A0AAV0RI42_9ROSI</name>
<dbReference type="SUPFAM" id="SSF51735">
    <property type="entry name" value="NAD(P)-binding Rossmann-fold domains"/>
    <property type="match status" value="1"/>
</dbReference>
<dbReference type="InterPro" id="IPR020904">
    <property type="entry name" value="Sc_DH/Rdtase_CS"/>
</dbReference>
<dbReference type="AlphaFoldDB" id="A0AAV0RI42"/>
<evidence type="ECO:0000313" key="4">
    <source>
        <dbReference type="Proteomes" id="UP001154282"/>
    </source>
</evidence>
<evidence type="ECO:0000256" key="1">
    <source>
        <dbReference type="ARBA" id="ARBA00006484"/>
    </source>
</evidence>
<dbReference type="Proteomes" id="UP001154282">
    <property type="component" value="Unassembled WGS sequence"/>
</dbReference>
<dbReference type="PRINTS" id="PR00080">
    <property type="entry name" value="SDRFAMILY"/>
</dbReference>
<evidence type="ECO:0000313" key="3">
    <source>
        <dbReference type="EMBL" id="CAI0556162.1"/>
    </source>
</evidence>
<evidence type="ECO:0000256" key="2">
    <source>
        <dbReference type="ARBA" id="ARBA00023002"/>
    </source>
</evidence>
<dbReference type="PANTHER" id="PTHR43180:SF81">
    <property type="entry name" value="SHORT CHAIN ALCOHOL DEHYDROGENASE"/>
    <property type="match status" value="1"/>
</dbReference>
<dbReference type="PRINTS" id="PR00081">
    <property type="entry name" value="GDHRDH"/>
</dbReference>
<reference evidence="3" key="1">
    <citation type="submission" date="2022-08" db="EMBL/GenBank/DDBJ databases">
        <authorList>
            <person name="Gutierrez-Valencia J."/>
        </authorList>
    </citation>
    <scope>NUCLEOTIDE SEQUENCE</scope>
</reference>
<dbReference type="GO" id="GO:0016491">
    <property type="term" value="F:oxidoreductase activity"/>
    <property type="evidence" value="ECO:0007669"/>
    <property type="project" value="UniProtKB-KW"/>
</dbReference>
<comment type="caution">
    <text evidence="3">The sequence shown here is derived from an EMBL/GenBank/DDBJ whole genome shotgun (WGS) entry which is preliminary data.</text>
</comment>
<dbReference type="PROSITE" id="PS00061">
    <property type="entry name" value="ADH_SHORT"/>
    <property type="match status" value="1"/>
</dbReference>
<dbReference type="EMBL" id="CAMGYJ010000010">
    <property type="protein sequence ID" value="CAI0556162.1"/>
    <property type="molecule type" value="Genomic_DNA"/>
</dbReference>
<organism evidence="3 4">
    <name type="scientific">Linum tenue</name>
    <dbReference type="NCBI Taxonomy" id="586396"/>
    <lineage>
        <taxon>Eukaryota</taxon>
        <taxon>Viridiplantae</taxon>
        <taxon>Streptophyta</taxon>
        <taxon>Embryophyta</taxon>
        <taxon>Tracheophyta</taxon>
        <taxon>Spermatophyta</taxon>
        <taxon>Magnoliopsida</taxon>
        <taxon>eudicotyledons</taxon>
        <taxon>Gunneridae</taxon>
        <taxon>Pentapetalae</taxon>
        <taxon>rosids</taxon>
        <taxon>fabids</taxon>
        <taxon>Malpighiales</taxon>
        <taxon>Linaceae</taxon>
        <taxon>Linum</taxon>
    </lineage>
</organism>
<keyword evidence="2" id="KW-0560">Oxidoreductase</keyword>
<dbReference type="InterPro" id="IPR036291">
    <property type="entry name" value="NAD(P)-bd_dom_sf"/>
</dbReference>
<dbReference type="Pfam" id="PF13561">
    <property type="entry name" value="adh_short_C2"/>
    <property type="match status" value="1"/>
</dbReference>
<protein>
    <submittedName>
        <fullName evidence="3">Uncharacterized protein</fullName>
    </submittedName>
</protein>
<dbReference type="InterPro" id="IPR002347">
    <property type="entry name" value="SDR_fam"/>
</dbReference>
<dbReference type="FunFam" id="3.40.50.720:FF:000084">
    <property type="entry name" value="Short-chain dehydrogenase reductase"/>
    <property type="match status" value="1"/>
</dbReference>
<dbReference type="Gene3D" id="3.40.50.720">
    <property type="entry name" value="NAD(P)-binding Rossmann-like Domain"/>
    <property type="match status" value="1"/>
</dbReference>
<accession>A0AAV0RI42</accession>
<dbReference type="PANTHER" id="PTHR43180">
    <property type="entry name" value="3-OXOACYL-(ACYL-CARRIER-PROTEIN) REDUCTASE (AFU_ORTHOLOGUE AFUA_6G11210)"/>
    <property type="match status" value="1"/>
</dbReference>
<gene>
    <name evidence="3" type="ORF">LITE_LOCUS47868</name>
</gene>
<sequence length="267" mass="28356">MARRLQGKVALITGGARGIGAAAARLFSMHGAKVVIADIRSDLGRSVSEQIQLESGHPVSYVQCDVVSDSDMQNAVDTAVSMHGKLDIMYNNAGIAGEKVNPLEKKKVGILSVEREVFRKVFDVNVYGSFLAAKHAARVMVPRKSGTILLTGSVATESYGFATHTYTASKHAVVGLAKSLCVELGEFGIRVNCISPFGVATPMCEESMGLDEKALEEMFTAMGNLKGVVLKPKNVAEVALNLVSDESRYLSGLNLLVDGGFCLKSSA</sequence>
<proteinExistence type="inferred from homology"/>
<comment type="similarity">
    <text evidence="1">Belongs to the short-chain dehydrogenases/reductases (SDR) family.</text>
</comment>